<evidence type="ECO:0000256" key="4">
    <source>
        <dbReference type="SAM" id="MobiDB-lite"/>
    </source>
</evidence>
<dbReference type="SMART" id="SM00345">
    <property type="entry name" value="HTH_GNTR"/>
    <property type="match status" value="1"/>
</dbReference>
<comment type="caution">
    <text evidence="6">The sequence shown here is derived from an EMBL/GenBank/DDBJ whole genome shotgun (WGS) entry which is preliminary data.</text>
</comment>
<dbReference type="Gene3D" id="1.10.10.10">
    <property type="entry name" value="Winged helix-like DNA-binding domain superfamily/Winged helix DNA-binding domain"/>
    <property type="match status" value="1"/>
</dbReference>
<feature type="domain" description="HTH gntR-type" evidence="5">
    <location>
        <begin position="20"/>
        <end position="87"/>
    </location>
</feature>
<reference evidence="7" key="1">
    <citation type="journal article" date="2019" name="Int. J. Syst. Evol. Microbiol.">
        <title>The Global Catalogue of Microorganisms (GCM) 10K type strain sequencing project: providing services to taxonomists for standard genome sequencing and annotation.</title>
        <authorList>
            <consortium name="The Broad Institute Genomics Platform"/>
            <consortium name="The Broad Institute Genome Sequencing Center for Infectious Disease"/>
            <person name="Wu L."/>
            <person name="Ma J."/>
        </authorList>
    </citation>
    <scope>NUCLEOTIDE SEQUENCE [LARGE SCALE GENOMIC DNA]</scope>
    <source>
        <strain evidence="7">CGMCC 4.7645</strain>
    </source>
</reference>
<dbReference type="PANTHER" id="PTHR43537:SF5">
    <property type="entry name" value="UXU OPERON TRANSCRIPTIONAL REGULATOR"/>
    <property type="match status" value="1"/>
</dbReference>
<organism evidence="6 7">
    <name type="scientific">Amycolatopsis pigmentata</name>
    <dbReference type="NCBI Taxonomy" id="450801"/>
    <lineage>
        <taxon>Bacteria</taxon>
        <taxon>Bacillati</taxon>
        <taxon>Actinomycetota</taxon>
        <taxon>Actinomycetes</taxon>
        <taxon>Pseudonocardiales</taxon>
        <taxon>Pseudonocardiaceae</taxon>
        <taxon>Amycolatopsis</taxon>
    </lineage>
</organism>
<keyword evidence="1" id="KW-0805">Transcription regulation</keyword>
<dbReference type="InterPro" id="IPR036390">
    <property type="entry name" value="WH_DNA-bd_sf"/>
</dbReference>
<evidence type="ECO:0000256" key="3">
    <source>
        <dbReference type="ARBA" id="ARBA00023163"/>
    </source>
</evidence>
<dbReference type="Pfam" id="PF00392">
    <property type="entry name" value="GntR"/>
    <property type="match status" value="1"/>
</dbReference>
<dbReference type="InterPro" id="IPR036388">
    <property type="entry name" value="WH-like_DNA-bd_sf"/>
</dbReference>
<dbReference type="EMBL" id="JBHUKR010000021">
    <property type="protein sequence ID" value="MFD2421016.1"/>
    <property type="molecule type" value="Genomic_DNA"/>
</dbReference>
<evidence type="ECO:0000313" key="6">
    <source>
        <dbReference type="EMBL" id="MFD2421016.1"/>
    </source>
</evidence>
<dbReference type="InterPro" id="IPR008920">
    <property type="entry name" value="TF_FadR/GntR_C"/>
</dbReference>
<gene>
    <name evidence="6" type="ORF">ACFSXZ_32280</name>
</gene>
<evidence type="ECO:0000256" key="2">
    <source>
        <dbReference type="ARBA" id="ARBA00023125"/>
    </source>
</evidence>
<dbReference type="Gene3D" id="1.20.120.530">
    <property type="entry name" value="GntR ligand-binding domain-like"/>
    <property type="match status" value="1"/>
</dbReference>
<dbReference type="SMART" id="SM00895">
    <property type="entry name" value="FCD"/>
    <property type="match status" value="1"/>
</dbReference>
<evidence type="ECO:0000259" key="5">
    <source>
        <dbReference type="PROSITE" id="PS50949"/>
    </source>
</evidence>
<dbReference type="InterPro" id="IPR000524">
    <property type="entry name" value="Tscrpt_reg_HTH_GntR"/>
</dbReference>
<proteinExistence type="predicted"/>
<name>A0ABW5G4D4_9PSEU</name>
<evidence type="ECO:0000313" key="7">
    <source>
        <dbReference type="Proteomes" id="UP001597417"/>
    </source>
</evidence>
<dbReference type="Pfam" id="PF07729">
    <property type="entry name" value="FCD"/>
    <property type="match status" value="1"/>
</dbReference>
<dbReference type="SUPFAM" id="SSF46785">
    <property type="entry name" value="Winged helix' DNA-binding domain"/>
    <property type="match status" value="1"/>
</dbReference>
<feature type="compositionally biased region" description="Polar residues" evidence="4">
    <location>
        <begin position="1"/>
        <end position="16"/>
    </location>
</feature>
<keyword evidence="2" id="KW-0238">DNA-binding</keyword>
<protein>
    <submittedName>
        <fullName evidence="6">GntR family transcriptional regulator</fullName>
    </submittedName>
</protein>
<dbReference type="SUPFAM" id="SSF48008">
    <property type="entry name" value="GntR ligand-binding domain-like"/>
    <property type="match status" value="1"/>
</dbReference>
<keyword evidence="7" id="KW-1185">Reference proteome</keyword>
<evidence type="ECO:0000256" key="1">
    <source>
        <dbReference type="ARBA" id="ARBA00023015"/>
    </source>
</evidence>
<dbReference type="RefSeq" id="WP_378269373.1">
    <property type="nucleotide sequence ID" value="NZ_JBHUKR010000021.1"/>
</dbReference>
<dbReference type="PROSITE" id="PS50949">
    <property type="entry name" value="HTH_GNTR"/>
    <property type="match status" value="1"/>
</dbReference>
<accession>A0ABW5G4D4</accession>
<dbReference type="InterPro" id="IPR011711">
    <property type="entry name" value="GntR_C"/>
</dbReference>
<dbReference type="Proteomes" id="UP001597417">
    <property type="component" value="Unassembled WGS sequence"/>
</dbReference>
<keyword evidence="3" id="KW-0804">Transcription</keyword>
<dbReference type="PANTHER" id="PTHR43537">
    <property type="entry name" value="TRANSCRIPTIONAL REGULATOR, GNTR FAMILY"/>
    <property type="match status" value="1"/>
</dbReference>
<feature type="region of interest" description="Disordered" evidence="4">
    <location>
        <begin position="1"/>
        <end position="21"/>
    </location>
</feature>
<sequence length="250" mass="27233">MTTLPLPTEVPDSSGSAAKESLSDKAIKEIRRWIIHHRLTSTTPFSEGGLAEALSISKAPVREALALLRRQGWVTVLPRSGYVAVPTTIEDARNLFTVRVALEGEAAALAARRASRWPEETDALLAYPRAGQDAVGGTERMTDHYRFHRRIALLGGNQELDRILSEVLLKLQRYQTLPMVEGSAQEADLDHGELAEAIQAGDADRARAVAVEHVTEGRDLLISLLLDSDLVTRTDLAAPLRDATGESRAS</sequence>